<name>A0ABP5DX73_9ACTN</name>
<gene>
    <name evidence="4" type="ORF">GCM10009799_09070</name>
</gene>
<dbReference type="Proteomes" id="UP001501585">
    <property type="component" value="Unassembled WGS sequence"/>
</dbReference>
<accession>A0ABP5DX73</accession>
<dbReference type="Pfam" id="PF07593">
    <property type="entry name" value="UnbV_ASPIC"/>
    <property type="match status" value="1"/>
</dbReference>
<dbReference type="InterPro" id="IPR013517">
    <property type="entry name" value="FG-GAP"/>
</dbReference>
<dbReference type="InterPro" id="IPR011519">
    <property type="entry name" value="UnbV_ASPIC"/>
</dbReference>
<dbReference type="EMBL" id="BAAAPC010000003">
    <property type="protein sequence ID" value="GAA1985817.1"/>
    <property type="molecule type" value="Genomic_DNA"/>
</dbReference>
<dbReference type="InterPro" id="IPR028994">
    <property type="entry name" value="Integrin_alpha_N"/>
</dbReference>
<protein>
    <submittedName>
        <fullName evidence="4">CRTAC1 family protein</fullName>
    </submittedName>
</protein>
<sequence length="665" mass="70999">MSTPASHRIPRGPRRHIAKAVAVLLILAAGLVTRLPEADLGDPARLQQRFAFERHQIASVAVDGRAEQRTVQPALTKIAAWLSGVGAGVALTDVSGEGRSADVCLSDPRTDTVTVSPAAGTGTRYSPFVLDPAPLPYDRDTMAPMGCLPADFTGDGRIDLLVYYWGRSPVLFLRAEDGTPRADAFVPTELVADGPDATDTGPPRWYTNAATTADVDGDGRLDLVVGNYFPDGARLLDPRAEGDAAMAMNDSMSRARNGGVNRLFRMSSATPGDRPEVVYEEVEDVFPADDSRAWTLAVGAHDLDGDLLPELYFGNDFGPDRLYRNDSTPGDVRLTPLSGEGGFTVPDSKVLGNDSFKGMGIDFADMTGDGRTDMVVSNISTSFGLMESHYAWVNTGGGLDSGTAPFRDDSDRLGVARTGWGWDVKFGDFDNDTTPELVQATGFVKGERDLWPQIAEMAMANDDLLKDDAWWPEHTTGWDLAGHQDDVLFVRAADGRWGDIGPLIGLDDQGVTRGVAVADVDGDGRLDFALARQWEASYLYRNTAAATGAALNLRLLLPPRGDEGDRVEQRLASGAEGEEMTGSPAVGATATVRLPDGRKLTSQVDGGNGHSGANAPELHFGLGDLPAGTELPVHLEWRDRDGAEQQTDLALTPGRWSVRLAGGAP</sequence>
<keyword evidence="5" id="KW-1185">Reference proteome</keyword>
<comment type="caution">
    <text evidence="4">The sequence shown here is derived from an EMBL/GenBank/DDBJ whole genome shotgun (WGS) entry which is preliminary data.</text>
</comment>
<feature type="region of interest" description="Disordered" evidence="2">
    <location>
        <begin position="602"/>
        <end position="622"/>
    </location>
</feature>
<evidence type="ECO:0000256" key="2">
    <source>
        <dbReference type="SAM" id="MobiDB-lite"/>
    </source>
</evidence>
<keyword evidence="1" id="KW-0732">Signal</keyword>
<dbReference type="PANTHER" id="PTHR16026">
    <property type="entry name" value="CARTILAGE ACIDIC PROTEIN 1"/>
    <property type="match status" value="1"/>
</dbReference>
<dbReference type="InterPro" id="IPR027039">
    <property type="entry name" value="Crtac1"/>
</dbReference>
<proteinExistence type="predicted"/>
<evidence type="ECO:0000313" key="4">
    <source>
        <dbReference type="EMBL" id="GAA1985817.1"/>
    </source>
</evidence>
<organism evidence="4 5">
    <name type="scientific">Nocardiopsis rhodophaea</name>
    <dbReference type="NCBI Taxonomy" id="280238"/>
    <lineage>
        <taxon>Bacteria</taxon>
        <taxon>Bacillati</taxon>
        <taxon>Actinomycetota</taxon>
        <taxon>Actinomycetes</taxon>
        <taxon>Streptosporangiales</taxon>
        <taxon>Nocardiopsidaceae</taxon>
        <taxon>Nocardiopsis</taxon>
    </lineage>
</organism>
<evidence type="ECO:0000259" key="3">
    <source>
        <dbReference type="Pfam" id="PF07593"/>
    </source>
</evidence>
<feature type="region of interest" description="Disordered" evidence="2">
    <location>
        <begin position="562"/>
        <end position="583"/>
    </location>
</feature>
<dbReference type="PANTHER" id="PTHR16026:SF0">
    <property type="entry name" value="CARTILAGE ACIDIC PROTEIN 1"/>
    <property type="match status" value="1"/>
</dbReference>
<evidence type="ECO:0000256" key="1">
    <source>
        <dbReference type="ARBA" id="ARBA00022729"/>
    </source>
</evidence>
<evidence type="ECO:0000313" key="5">
    <source>
        <dbReference type="Proteomes" id="UP001501585"/>
    </source>
</evidence>
<dbReference type="Gene3D" id="2.130.10.130">
    <property type="entry name" value="Integrin alpha, N-terminal"/>
    <property type="match status" value="2"/>
</dbReference>
<reference evidence="5" key="1">
    <citation type="journal article" date="2019" name="Int. J. Syst. Evol. Microbiol.">
        <title>The Global Catalogue of Microorganisms (GCM) 10K type strain sequencing project: providing services to taxonomists for standard genome sequencing and annotation.</title>
        <authorList>
            <consortium name="The Broad Institute Genomics Platform"/>
            <consortium name="The Broad Institute Genome Sequencing Center for Infectious Disease"/>
            <person name="Wu L."/>
            <person name="Ma J."/>
        </authorList>
    </citation>
    <scope>NUCLEOTIDE SEQUENCE [LARGE SCALE GENOMIC DNA]</scope>
    <source>
        <strain evidence="5">JCM 15313</strain>
    </source>
</reference>
<dbReference type="RefSeq" id="WP_344104491.1">
    <property type="nucleotide sequence ID" value="NZ_BAAAPC010000003.1"/>
</dbReference>
<feature type="domain" description="ASPIC/UnbV" evidence="3">
    <location>
        <begin position="585"/>
        <end position="646"/>
    </location>
</feature>
<dbReference type="Pfam" id="PF13517">
    <property type="entry name" value="FG-GAP_3"/>
    <property type="match status" value="1"/>
</dbReference>
<dbReference type="SUPFAM" id="SSF69318">
    <property type="entry name" value="Integrin alpha N-terminal domain"/>
    <property type="match status" value="1"/>
</dbReference>